<comment type="caution">
    <text evidence="1">The sequence shown here is derived from an EMBL/GenBank/DDBJ whole genome shotgun (WGS) entry which is preliminary data.</text>
</comment>
<evidence type="ECO:0000313" key="1">
    <source>
        <dbReference type="EMBL" id="CAF3976600.1"/>
    </source>
</evidence>
<accession>A0A8S2MWH4</accession>
<dbReference type="EMBL" id="CAJOBC010009004">
    <property type="protein sequence ID" value="CAF3976600.1"/>
    <property type="molecule type" value="Genomic_DNA"/>
</dbReference>
<dbReference type="Proteomes" id="UP000681722">
    <property type="component" value="Unassembled WGS sequence"/>
</dbReference>
<protein>
    <submittedName>
        <fullName evidence="1">Uncharacterized protein</fullName>
    </submittedName>
</protein>
<organism evidence="1 2">
    <name type="scientific">Didymodactylos carnosus</name>
    <dbReference type="NCBI Taxonomy" id="1234261"/>
    <lineage>
        <taxon>Eukaryota</taxon>
        <taxon>Metazoa</taxon>
        <taxon>Spiralia</taxon>
        <taxon>Gnathifera</taxon>
        <taxon>Rotifera</taxon>
        <taxon>Eurotatoria</taxon>
        <taxon>Bdelloidea</taxon>
        <taxon>Philodinida</taxon>
        <taxon>Philodinidae</taxon>
        <taxon>Didymodactylos</taxon>
    </lineage>
</organism>
<evidence type="ECO:0000313" key="2">
    <source>
        <dbReference type="Proteomes" id="UP000681722"/>
    </source>
</evidence>
<name>A0A8S2MWH4_9BILA</name>
<gene>
    <name evidence="1" type="ORF">SRO942_LOCUS24289</name>
</gene>
<reference evidence="1" key="1">
    <citation type="submission" date="2021-02" db="EMBL/GenBank/DDBJ databases">
        <authorList>
            <person name="Nowell W R."/>
        </authorList>
    </citation>
    <scope>NUCLEOTIDE SEQUENCE</scope>
</reference>
<dbReference type="AlphaFoldDB" id="A0A8S2MWH4"/>
<proteinExistence type="predicted"/>
<sequence length="66" mass="7375">MTTNYYWLGEEDKPSCENYRRISACSTSSQAVYAPDAGACVKWLTDLKESLSSFKAYAKPNNAQTL</sequence>